<dbReference type="EMBL" id="BAABAU010000001">
    <property type="protein sequence ID" value="GAA4264502.1"/>
    <property type="molecule type" value="Genomic_DNA"/>
</dbReference>
<dbReference type="Proteomes" id="UP001501594">
    <property type="component" value="Unassembled WGS sequence"/>
</dbReference>
<evidence type="ECO:0000256" key="1">
    <source>
        <dbReference type="SAM" id="Phobius"/>
    </source>
</evidence>
<keyword evidence="1" id="KW-0812">Transmembrane</keyword>
<organism evidence="2 3">
    <name type="scientific">Frondihabitans peucedani</name>
    <dbReference type="NCBI Taxonomy" id="598626"/>
    <lineage>
        <taxon>Bacteria</taxon>
        <taxon>Bacillati</taxon>
        <taxon>Actinomycetota</taxon>
        <taxon>Actinomycetes</taxon>
        <taxon>Micrococcales</taxon>
        <taxon>Microbacteriaceae</taxon>
        <taxon>Frondihabitans</taxon>
    </lineage>
</organism>
<feature type="transmembrane region" description="Helical" evidence="1">
    <location>
        <begin position="76"/>
        <end position="100"/>
    </location>
</feature>
<accession>A0ABP8DX60</accession>
<keyword evidence="1" id="KW-0472">Membrane</keyword>
<keyword evidence="1" id="KW-1133">Transmembrane helix</keyword>
<protein>
    <submittedName>
        <fullName evidence="2">Uncharacterized protein</fullName>
    </submittedName>
</protein>
<dbReference type="RefSeq" id="WP_344793097.1">
    <property type="nucleotide sequence ID" value="NZ_BAABAU010000001.1"/>
</dbReference>
<reference evidence="3" key="1">
    <citation type="journal article" date="2019" name="Int. J. Syst. Evol. Microbiol.">
        <title>The Global Catalogue of Microorganisms (GCM) 10K type strain sequencing project: providing services to taxonomists for standard genome sequencing and annotation.</title>
        <authorList>
            <consortium name="The Broad Institute Genomics Platform"/>
            <consortium name="The Broad Institute Genome Sequencing Center for Infectious Disease"/>
            <person name="Wu L."/>
            <person name="Ma J."/>
        </authorList>
    </citation>
    <scope>NUCLEOTIDE SEQUENCE [LARGE SCALE GENOMIC DNA]</scope>
    <source>
        <strain evidence="3">JCM 17442</strain>
    </source>
</reference>
<keyword evidence="3" id="KW-1185">Reference proteome</keyword>
<name>A0ABP8DX60_9MICO</name>
<evidence type="ECO:0000313" key="3">
    <source>
        <dbReference type="Proteomes" id="UP001501594"/>
    </source>
</evidence>
<proteinExistence type="predicted"/>
<gene>
    <name evidence="2" type="ORF">GCM10022256_01140</name>
</gene>
<feature type="transmembrane region" description="Helical" evidence="1">
    <location>
        <begin position="25"/>
        <end position="43"/>
    </location>
</feature>
<evidence type="ECO:0000313" key="2">
    <source>
        <dbReference type="EMBL" id="GAA4264502.1"/>
    </source>
</evidence>
<feature type="transmembrane region" description="Helical" evidence="1">
    <location>
        <begin position="49"/>
        <end position="69"/>
    </location>
</feature>
<sequence>MTNQEPDPNFVRNQPALRRSRGTEWIVVGGIFAAVTVTVLLLTGTVPGIVGAVVNAAAFVAMVVVRFVAPLQRPRLWTLAILLGVIAVSSLVAILLAIAVT</sequence>
<comment type="caution">
    <text evidence="2">The sequence shown here is derived from an EMBL/GenBank/DDBJ whole genome shotgun (WGS) entry which is preliminary data.</text>
</comment>